<dbReference type="OrthoDB" id="822355at2"/>
<dbReference type="EMBL" id="FPBK01000002">
    <property type="protein sequence ID" value="SFU39327.1"/>
    <property type="molecule type" value="Genomic_DNA"/>
</dbReference>
<dbReference type="Proteomes" id="UP000199138">
    <property type="component" value="Unassembled WGS sequence"/>
</dbReference>
<dbReference type="PANTHER" id="PTHR43008">
    <property type="entry name" value="BENZIL REDUCTASE"/>
    <property type="match status" value="1"/>
</dbReference>
<dbReference type="Pfam" id="PF00106">
    <property type="entry name" value="adh_short"/>
    <property type="match status" value="1"/>
</dbReference>
<name>A0A1I7FT47_9FLAO</name>
<dbReference type="Gene3D" id="3.40.50.720">
    <property type="entry name" value="NAD(P)-binding Rossmann-like Domain"/>
    <property type="match status" value="1"/>
</dbReference>
<sequence>MKHAIVVGGTSGIGHGITDKLLENNYKVIVTGTRACVESQIYDFKKSDAVEVECLNCIEDDISKKLETFVNNKLNGSLDLLVYSAGIGNLNKNLGHQVENRANKVNVLGFTEAADWSYRFFEKQAYGHFVGITSLSAVFGSRVAPAYHAAKAYQASYLEGLRQKAHKSKKPIYITDVRPGFVDTPLTKGKKMFWVASQEKAGRQIYSMIKNKRKVGYVSRRWSIIAFIIKALPSFIRNRM</sequence>
<dbReference type="SUPFAM" id="SSF51735">
    <property type="entry name" value="NAD(P)-binding Rossmann-fold domains"/>
    <property type="match status" value="1"/>
</dbReference>
<evidence type="ECO:0000313" key="4">
    <source>
        <dbReference type="Proteomes" id="UP000199138"/>
    </source>
</evidence>
<dbReference type="InterPro" id="IPR002347">
    <property type="entry name" value="SDR_fam"/>
</dbReference>
<dbReference type="STRING" id="1224947.SAMN05216480_102207"/>
<dbReference type="PRINTS" id="PR00081">
    <property type="entry name" value="GDHRDH"/>
</dbReference>
<dbReference type="RefSeq" id="WP_093023863.1">
    <property type="nucleotide sequence ID" value="NZ_FPBK01000002.1"/>
</dbReference>
<accession>A0A1I7FT47</accession>
<organism evidence="3 4">
    <name type="scientific">Pustulibacterium marinum</name>
    <dbReference type="NCBI Taxonomy" id="1224947"/>
    <lineage>
        <taxon>Bacteria</taxon>
        <taxon>Pseudomonadati</taxon>
        <taxon>Bacteroidota</taxon>
        <taxon>Flavobacteriia</taxon>
        <taxon>Flavobacteriales</taxon>
        <taxon>Flavobacteriaceae</taxon>
        <taxon>Pustulibacterium</taxon>
    </lineage>
</organism>
<dbReference type="GO" id="GO:0050664">
    <property type="term" value="F:oxidoreductase activity, acting on NAD(P)H, oxygen as acceptor"/>
    <property type="evidence" value="ECO:0007669"/>
    <property type="project" value="TreeGrafter"/>
</dbReference>
<comment type="similarity">
    <text evidence="1">Belongs to the short-chain dehydrogenases/reductases (SDR) family.</text>
</comment>
<reference evidence="3 4" key="1">
    <citation type="submission" date="2016-10" db="EMBL/GenBank/DDBJ databases">
        <authorList>
            <person name="de Groot N.N."/>
        </authorList>
    </citation>
    <scope>NUCLEOTIDE SEQUENCE [LARGE SCALE GENOMIC DNA]</scope>
    <source>
        <strain evidence="3 4">CGMCC 1.12333</strain>
    </source>
</reference>
<keyword evidence="4" id="KW-1185">Reference proteome</keyword>
<proteinExistence type="inferred from homology"/>
<evidence type="ECO:0000313" key="3">
    <source>
        <dbReference type="EMBL" id="SFU39327.1"/>
    </source>
</evidence>
<evidence type="ECO:0000256" key="2">
    <source>
        <dbReference type="ARBA" id="ARBA00023002"/>
    </source>
</evidence>
<protein>
    <submittedName>
        <fullName evidence="3">Short-chain dehydrogenase</fullName>
    </submittedName>
</protein>
<dbReference type="PANTHER" id="PTHR43008:SF4">
    <property type="entry name" value="CHAIN DEHYDROGENASE, PUTATIVE (AFU_ORTHOLOGUE AFUA_4G08710)-RELATED"/>
    <property type="match status" value="1"/>
</dbReference>
<dbReference type="InterPro" id="IPR036291">
    <property type="entry name" value="NAD(P)-bd_dom_sf"/>
</dbReference>
<evidence type="ECO:0000256" key="1">
    <source>
        <dbReference type="ARBA" id="ARBA00006484"/>
    </source>
</evidence>
<keyword evidence="2" id="KW-0560">Oxidoreductase</keyword>
<dbReference type="AlphaFoldDB" id="A0A1I7FT47"/>
<gene>
    <name evidence="3" type="ORF">SAMN05216480_102207</name>
</gene>